<accession>A0ABD1LUA9</accession>
<sequence>MCGSNHCVSHSQLVLDMRERVVMKMWKEKRHKLEDIPEETELRVDTQSHDAFEEVQVHLETDLEILRRAMDVGIWALCLGFGFMLSRNSIPRFRRPPPPF</sequence>
<comment type="caution">
    <text evidence="1">The sequence shown here is derived from an EMBL/GenBank/DDBJ whole genome shotgun (WGS) entry which is preliminary data.</text>
</comment>
<organism evidence="1 2">
    <name type="scientific">Flemingia macrophylla</name>
    <dbReference type="NCBI Taxonomy" id="520843"/>
    <lineage>
        <taxon>Eukaryota</taxon>
        <taxon>Viridiplantae</taxon>
        <taxon>Streptophyta</taxon>
        <taxon>Embryophyta</taxon>
        <taxon>Tracheophyta</taxon>
        <taxon>Spermatophyta</taxon>
        <taxon>Magnoliopsida</taxon>
        <taxon>eudicotyledons</taxon>
        <taxon>Gunneridae</taxon>
        <taxon>Pentapetalae</taxon>
        <taxon>rosids</taxon>
        <taxon>fabids</taxon>
        <taxon>Fabales</taxon>
        <taxon>Fabaceae</taxon>
        <taxon>Papilionoideae</taxon>
        <taxon>50 kb inversion clade</taxon>
        <taxon>NPAAA clade</taxon>
        <taxon>indigoferoid/millettioid clade</taxon>
        <taxon>Phaseoleae</taxon>
        <taxon>Flemingia</taxon>
    </lineage>
</organism>
<keyword evidence="2" id="KW-1185">Reference proteome</keyword>
<dbReference type="Proteomes" id="UP001603857">
    <property type="component" value="Unassembled WGS sequence"/>
</dbReference>
<proteinExistence type="predicted"/>
<evidence type="ECO:0000313" key="2">
    <source>
        <dbReference type="Proteomes" id="UP001603857"/>
    </source>
</evidence>
<reference evidence="1 2" key="1">
    <citation type="submission" date="2024-08" db="EMBL/GenBank/DDBJ databases">
        <title>Insights into the chromosomal genome structure of Flemingia macrophylla.</title>
        <authorList>
            <person name="Ding Y."/>
            <person name="Zhao Y."/>
            <person name="Bi W."/>
            <person name="Wu M."/>
            <person name="Zhao G."/>
            <person name="Gong Y."/>
            <person name="Li W."/>
            <person name="Zhang P."/>
        </authorList>
    </citation>
    <scope>NUCLEOTIDE SEQUENCE [LARGE SCALE GENOMIC DNA]</scope>
    <source>
        <strain evidence="1">DYQJB</strain>
        <tissue evidence="1">Leaf</tissue>
    </source>
</reference>
<gene>
    <name evidence="1" type="ORF">Fmac_020545</name>
</gene>
<name>A0ABD1LUA9_9FABA</name>
<protein>
    <submittedName>
        <fullName evidence="1">Uncharacterized protein</fullName>
    </submittedName>
</protein>
<evidence type="ECO:0000313" key="1">
    <source>
        <dbReference type="EMBL" id="KAL2327118.1"/>
    </source>
</evidence>
<dbReference type="AlphaFoldDB" id="A0ABD1LUA9"/>
<dbReference type="EMBL" id="JBGMDY010000007">
    <property type="protein sequence ID" value="KAL2327118.1"/>
    <property type="molecule type" value="Genomic_DNA"/>
</dbReference>